<dbReference type="AlphaFoldDB" id="M6JNI5"/>
<evidence type="ECO:0000313" key="1">
    <source>
        <dbReference type="EMBL" id="EMN23439.1"/>
    </source>
</evidence>
<sequence>MSRKTSVSVSGGIFAVIRGVSATPQLPTKIQEAIKKRKWKNIVFS</sequence>
<gene>
    <name evidence="1" type="ORF">LEP1GSC063_1026</name>
</gene>
<protein>
    <submittedName>
        <fullName evidence="1">Uncharacterized protein</fullName>
    </submittedName>
</protein>
<evidence type="ECO:0000313" key="2">
    <source>
        <dbReference type="Proteomes" id="UP000012106"/>
    </source>
</evidence>
<dbReference type="EMBL" id="AHMU02000008">
    <property type="protein sequence ID" value="EMN23439.1"/>
    <property type="molecule type" value="Genomic_DNA"/>
</dbReference>
<accession>M6JNI5</accession>
<dbReference type="Proteomes" id="UP000012106">
    <property type="component" value="Unassembled WGS sequence"/>
</dbReference>
<reference evidence="1 2" key="1">
    <citation type="submission" date="2013-01" db="EMBL/GenBank/DDBJ databases">
        <authorList>
            <person name="Harkins D.M."/>
            <person name="Durkin A.S."/>
            <person name="Brinkac L.M."/>
            <person name="Haft D.H."/>
            <person name="Selengut J.D."/>
            <person name="Sanka R."/>
            <person name="DePew J."/>
            <person name="Purushe J."/>
            <person name="Hartskeerl R.A."/>
            <person name="Ahmed A."/>
            <person name="van der Linden H."/>
            <person name="Goris M.G.A."/>
            <person name="Vinetz J.M."/>
            <person name="Sutton G.G."/>
            <person name="Nierman W.C."/>
            <person name="Fouts D.E."/>
        </authorList>
    </citation>
    <scope>NUCLEOTIDE SEQUENCE [LARGE SCALE GENOMIC DNA]</scope>
    <source>
        <strain evidence="1 2">MAVJ 401</strain>
    </source>
</reference>
<organism evidence="1 2">
    <name type="scientific">Leptospira santarosai serovar Arenal str. MAVJ 401</name>
    <dbReference type="NCBI Taxonomy" id="1049976"/>
    <lineage>
        <taxon>Bacteria</taxon>
        <taxon>Pseudomonadati</taxon>
        <taxon>Spirochaetota</taxon>
        <taxon>Spirochaetia</taxon>
        <taxon>Leptospirales</taxon>
        <taxon>Leptospiraceae</taxon>
        <taxon>Leptospira</taxon>
    </lineage>
</organism>
<comment type="caution">
    <text evidence="1">The sequence shown here is derived from an EMBL/GenBank/DDBJ whole genome shotgun (WGS) entry which is preliminary data.</text>
</comment>
<name>M6JNI5_9LEPT</name>
<proteinExistence type="predicted"/>